<evidence type="ECO:0000313" key="2">
    <source>
        <dbReference type="Proteomes" id="UP001187682"/>
    </source>
</evidence>
<dbReference type="EMBL" id="ONZQ02000016">
    <property type="protein sequence ID" value="SPO06613.1"/>
    <property type="molecule type" value="Genomic_DNA"/>
</dbReference>
<reference evidence="1" key="1">
    <citation type="submission" date="2018-03" db="EMBL/GenBank/DDBJ databases">
        <authorList>
            <person name="Guldener U."/>
        </authorList>
    </citation>
    <scope>NUCLEOTIDE SEQUENCE</scope>
</reference>
<dbReference type="SUPFAM" id="SSF55144">
    <property type="entry name" value="LigT-like"/>
    <property type="match status" value="1"/>
</dbReference>
<keyword evidence="2" id="KW-1185">Reference proteome</keyword>
<dbReference type="AlphaFoldDB" id="A0AAE8SZA1"/>
<name>A0AAE8SZA1_9PEZI</name>
<comment type="caution">
    <text evidence="1">The sequence shown here is derived from an EMBL/GenBank/DDBJ whole genome shotgun (WGS) entry which is preliminary data.</text>
</comment>
<gene>
    <name evidence="1" type="ORF">DNG_09303</name>
</gene>
<protein>
    <recommendedName>
        <fullName evidence="3">RNA ligase/cyclic nucleotide phosphodiesterase</fullName>
    </recommendedName>
</protein>
<evidence type="ECO:0000313" key="1">
    <source>
        <dbReference type="EMBL" id="SPO06613.1"/>
    </source>
</evidence>
<dbReference type="InterPro" id="IPR009097">
    <property type="entry name" value="Cyclic_Pdiesterase"/>
</dbReference>
<evidence type="ECO:0008006" key="3">
    <source>
        <dbReference type="Google" id="ProtNLM"/>
    </source>
</evidence>
<dbReference type="Proteomes" id="UP001187682">
    <property type="component" value="Unassembled WGS sequence"/>
</dbReference>
<sequence>MACPHLHPPAHQTFLDFISAHDNSPAKIQAKYSEHRTGRNAQQHDAFLSPSFAGVTLEYYLKLTEASPSPYAPDGIPLDPRNSLVLWARPPEHIIQLASHIGAKLKETAPHLWVMPPHRMHLTTLEISHSKTPAYITEMVQPLRPHVSRLTNHTLTHRSRLVKPYISYDLSGVALSFLPAAGEPHLSPRPSPAGTQQTVEVQVVQGDAYTYHHLRHDLTTILEDAGITIEPRYQVPSAHITLARYLVQHDHATPAARKRWVAAIEEVNAWLEETVWDVAGGEFIGEWVLGQERGLDLRCGTVWYGGGRTIMTGEGF</sequence>
<organism evidence="1 2">
    <name type="scientific">Cephalotrichum gorgonifer</name>
    <dbReference type="NCBI Taxonomy" id="2041049"/>
    <lineage>
        <taxon>Eukaryota</taxon>
        <taxon>Fungi</taxon>
        <taxon>Dikarya</taxon>
        <taxon>Ascomycota</taxon>
        <taxon>Pezizomycotina</taxon>
        <taxon>Sordariomycetes</taxon>
        <taxon>Hypocreomycetidae</taxon>
        <taxon>Microascales</taxon>
        <taxon>Microascaceae</taxon>
        <taxon>Cephalotrichum</taxon>
    </lineage>
</organism>
<accession>A0AAE8SZA1</accession>
<proteinExistence type="predicted"/>